<proteinExistence type="predicted"/>
<evidence type="ECO:0000256" key="4">
    <source>
        <dbReference type="ARBA" id="ARBA00023136"/>
    </source>
</evidence>
<gene>
    <name evidence="6" type="ORF">BCM02_101393</name>
</gene>
<reference evidence="6 7" key="1">
    <citation type="submission" date="2019-07" db="EMBL/GenBank/DDBJ databases">
        <title>Genomic Encyclopedia of Type Strains, Phase III (KMG-III): the genomes of soil and plant-associated and newly described type strains.</title>
        <authorList>
            <person name="Whitman W."/>
        </authorList>
    </citation>
    <scope>NUCLEOTIDE SEQUENCE [LARGE SCALE GENOMIC DNA]</scope>
    <source>
        <strain evidence="6 7">BL24</strain>
    </source>
</reference>
<evidence type="ECO:0000256" key="1">
    <source>
        <dbReference type="ARBA" id="ARBA00004141"/>
    </source>
</evidence>
<evidence type="ECO:0000256" key="3">
    <source>
        <dbReference type="ARBA" id="ARBA00022989"/>
    </source>
</evidence>
<keyword evidence="3 5" id="KW-1133">Transmembrane helix</keyword>
<feature type="transmembrane region" description="Helical" evidence="5">
    <location>
        <begin position="99"/>
        <end position="119"/>
    </location>
</feature>
<dbReference type="Pfam" id="PF13564">
    <property type="entry name" value="DoxX_2"/>
    <property type="match status" value="1"/>
</dbReference>
<sequence>MMADKRMSKGRRWTSYLLSGIVIIFMLFDGIAKLFKPESVVESTVSLGFEEHHLLVIAILGLVATLLYAFPRTAILGAILLTGYYGGVIATHVRLDNPLFSHTLFSVYLSLFVWGGLWLRDARIKRLFAAK</sequence>
<comment type="caution">
    <text evidence="6">The sequence shown here is derived from an EMBL/GenBank/DDBJ whole genome shotgun (WGS) entry which is preliminary data.</text>
</comment>
<name>A0A5S5CKM1_9BACL</name>
<dbReference type="AlphaFoldDB" id="A0A5S5CKM1"/>
<keyword evidence="4 5" id="KW-0472">Membrane</keyword>
<dbReference type="EMBL" id="VNHS01000001">
    <property type="protein sequence ID" value="TYP79275.1"/>
    <property type="molecule type" value="Genomic_DNA"/>
</dbReference>
<dbReference type="InterPro" id="IPR032808">
    <property type="entry name" value="DoxX"/>
</dbReference>
<dbReference type="Proteomes" id="UP000323257">
    <property type="component" value="Unassembled WGS sequence"/>
</dbReference>
<dbReference type="GO" id="GO:0016020">
    <property type="term" value="C:membrane"/>
    <property type="evidence" value="ECO:0007669"/>
    <property type="project" value="UniProtKB-SubCell"/>
</dbReference>
<evidence type="ECO:0000313" key="6">
    <source>
        <dbReference type="EMBL" id="TYP79275.1"/>
    </source>
</evidence>
<feature type="transmembrane region" description="Helical" evidence="5">
    <location>
        <begin position="75"/>
        <end position="93"/>
    </location>
</feature>
<evidence type="ECO:0000256" key="5">
    <source>
        <dbReference type="SAM" id="Phobius"/>
    </source>
</evidence>
<keyword evidence="7" id="KW-1185">Reference proteome</keyword>
<comment type="subcellular location">
    <subcellularLocation>
        <location evidence="1">Membrane</location>
        <topology evidence="1">Multi-pass membrane protein</topology>
    </subcellularLocation>
</comment>
<keyword evidence="2 5" id="KW-0812">Transmembrane</keyword>
<protein>
    <submittedName>
        <fullName evidence="6">DoxX-like protein</fullName>
    </submittedName>
</protein>
<organism evidence="6 7">
    <name type="scientific">Paenibacillus methanolicus</name>
    <dbReference type="NCBI Taxonomy" id="582686"/>
    <lineage>
        <taxon>Bacteria</taxon>
        <taxon>Bacillati</taxon>
        <taxon>Bacillota</taxon>
        <taxon>Bacilli</taxon>
        <taxon>Bacillales</taxon>
        <taxon>Paenibacillaceae</taxon>
        <taxon>Paenibacillus</taxon>
    </lineage>
</organism>
<evidence type="ECO:0000313" key="7">
    <source>
        <dbReference type="Proteomes" id="UP000323257"/>
    </source>
</evidence>
<accession>A0A5S5CKM1</accession>
<feature type="transmembrane region" description="Helical" evidence="5">
    <location>
        <begin position="52"/>
        <end position="70"/>
    </location>
</feature>
<feature type="transmembrane region" description="Helical" evidence="5">
    <location>
        <begin position="12"/>
        <end position="32"/>
    </location>
</feature>
<dbReference type="RefSeq" id="WP_342791292.1">
    <property type="nucleotide sequence ID" value="NZ_VNHS01000001.1"/>
</dbReference>
<evidence type="ECO:0000256" key="2">
    <source>
        <dbReference type="ARBA" id="ARBA00022692"/>
    </source>
</evidence>